<dbReference type="Pfam" id="PF10704">
    <property type="entry name" value="DUF2508"/>
    <property type="match status" value="1"/>
</dbReference>
<proteinExistence type="predicted"/>
<dbReference type="STRING" id="1385513.N780_15255"/>
<dbReference type="RefSeq" id="WP_036780667.1">
    <property type="nucleotide sequence ID" value="NZ_AVBG01000002.1"/>
</dbReference>
<dbReference type="eggNOG" id="ENOG5033B6J">
    <property type="taxonomic scope" value="Bacteria"/>
</dbReference>
<keyword evidence="2" id="KW-1185">Reference proteome</keyword>
<dbReference type="Proteomes" id="UP000030153">
    <property type="component" value="Unassembled WGS sequence"/>
</dbReference>
<evidence type="ECO:0000313" key="2">
    <source>
        <dbReference type="Proteomes" id="UP000030153"/>
    </source>
</evidence>
<dbReference type="OrthoDB" id="2166610at2"/>
<dbReference type="InterPro" id="IPR019644">
    <property type="entry name" value="DUF2508"/>
</dbReference>
<evidence type="ECO:0008006" key="3">
    <source>
        <dbReference type="Google" id="ProtNLM"/>
    </source>
</evidence>
<evidence type="ECO:0000313" key="1">
    <source>
        <dbReference type="EMBL" id="KGP92722.1"/>
    </source>
</evidence>
<reference evidence="1 2" key="1">
    <citation type="submission" date="2013-08" db="EMBL/GenBank/DDBJ databases">
        <title>Genome of Pontibacillus chungwhensis.</title>
        <authorList>
            <person name="Wang Q."/>
            <person name="Wang G."/>
        </authorList>
    </citation>
    <scope>NUCLEOTIDE SEQUENCE [LARGE SCALE GENOMIC DNA]</scope>
    <source>
        <strain evidence="1 2">BH030062</strain>
    </source>
</reference>
<name>A0A0A2UWP5_9BACI</name>
<organism evidence="1 2">
    <name type="scientific">Pontibacillus chungwhensis BH030062</name>
    <dbReference type="NCBI Taxonomy" id="1385513"/>
    <lineage>
        <taxon>Bacteria</taxon>
        <taxon>Bacillati</taxon>
        <taxon>Bacillota</taxon>
        <taxon>Bacilli</taxon>
        <taxon>Bacillales</taxon>
        <taxon>Bacillaceae</taxon>
        <taxon>Pontibacillus</taxon>
    </lineage>
</organism>
<protein>
    <recommendedName>
        <fullName evidence="3">DUF2508 family protein</fullName>
    </recommendedName>
</protein>
<dbReference type="EMBL" id="AVBG01000002">
    <property type="protein sequence ID" value="KGP92722.1"/>
    <property type="molecule type" value="Genomic_DNA"/>
</dbReference>
<accession>A0A0A2UWP5</accession>
<dbReference type="AlphaFoldDB" id="A0A0A2UWP5"/>
<comment type="caution">
    <text evidence="1">The sequence shown here is derived from an EMBL/GenBank/DDBJ whole genome shotgun (WGS) entry which is preliminary data.</text>
</comment>
<gene>
    <name evidence="1" type="ORF">N780_15255</name>
</gene>
<sequence length="72" mass="8907">MFRRKRIKKKECDQQLLDQIQRLKQEWESLERIMEHSIDASDKGIMDLHLVEAKYFYLLKEARKREIRAMNQ</sequence>